<dbReference type="PANTHER" id="PTHR41710:SF2">
    <property type="entry name" value="GLYCOSYL TRANSFERASE FAMILY 39_83 DOMAIN-CONTAINING PROTEIN"/>
    <property type="match status" value="1"/>
</dbReference>
<feature type="transmembrane region" description="Helical" evidence="1">
    <location>
        <begin position="327"/>
        <end position="347"/>
    </location>
</feature>
<dbReference type="EMBL" id="FRAN01000002">
    <property type="protein sequence ID" value="SHK66354.1"/>
    <property type="molecule type" value="Genomic_DNA"/>
</dbReference>
<feature type="transmembrane region" description="Helical" evidence="1">
    <location>
        <begin position="74"/>
        <end position="95"/>
    </location>
</feature>
<keyword evidence="1" id="KW-0472">Membrane</keyword>
<keyword evidence="1" id="KW-0812">Transmembrane</keyword>
<proteinExistence type="predicted"/>
<accession>E7QNE2</accession>
<gene>
    <name evidence="4" type="ORF">SAMN05444342_2027</name>
    <name evidence="3" type="ORF">ZOD2009_02300</name>
</gene>
<feature type="transmembrane region" description="Helical" evidence="1">
    <location>
        <begin position="250"/>
        <end position="273"/>
    </location>
</feature>
<evidence type="ECO:0000313" key="4">
    <source>
        <dbReference type="EMBL" id="SHK66354.1"/>
    </source>
</evidence>
<evidence type="ECO:0000313" key="6">
    <source>
        <dbReference type="Proteomes" id="UP000184203"/>
    </source>
</evidence>
<reference evidence="4" key="3">
    <citation type="submission" date="2016-11" db="EMBL/GenBank/DDBJ databases">
        <authorList>
            <person name="Jaros S."/>
            <person name="Januszkiewicz K."/>
            <person name="Wedrychowicz H."/>
        </authorList>
    </citation>
    <scope>NUCLEOTIDE SEQUENCE [LARGE SCALE GENOMIC DNA]</scope>
    <source>
        <strain evidence="4">DX253</strain>
    </source>
</reference>
<dbReference type="Proteomes" id="UP000184203">
    <property type="component" value="Unassembled WGS sequence"/>
</dbReference>
<dbReference type="EMBL" id="AEMG01000002">
    <property type="protein sequence ID" value="EFW93937.1"/>
    <property type="molecule type" value="Genomic_DNA"/>
</dbReference>
<dbReference type="RefSeq" id="WP_007976621.1">
    <property type="nucleotide sequence ID" value="NZ_AEMG01000002.1"/>
</dbReference>
<feature type="transmembrane region" description="Helical" evidence="1">
    <location>
        <begin position="383"/>
        <end position="405"/>
    </location>
</feature>
<organism evidence="3 5">
    <name type="scientific">Haladaptatus paucihalophilus DX253</name>
    <dbReference type="NCBI Taxonomy" id="797209"/>
    <lineage>
        <taxon>Archaea</taxon>
        <taxon>Methanobacteriati</taxon>
        <taxon>Methanobacteriota</taxon>
        <taxon>Stenosarchaea group</taxon>
        <taxon>Halobacteria</taxon>
        <taxon>Halobacteriales</taxon>
        <taxon>Haladaptataceae</taxon>
        <taxon>Haladaptatus</taxon>
    </lineage>
</organism>
<evidence type="ECO:0000259" key="2">
    <source>
        <dbReference type="Pfam" id="PF13231"/>
    </source>
</evidence>
<keyword evidence="6" id="KW-1185">Reference proteome</keyword>
<dbReference type="InterPro" id="IPR038731">
    <property type="entry name" value="RgtA/B/C-like"/>
</dbReference>
<keyword evidence="1" id="KW-1133">Transmembrane helix</keyword>
<evidence type="ECO:0000313" key="5">
    <source>
        <dbReference type="Proteomes" id="UP000003751"/>
    </source>
</evidence>
<dbReference type="eggNOG" id="arCOG00562">
    <property type="taxonomic scope" value="Archaea"/>
</dbReference>
<feature type="transmembrane region" description="Helical" evidence="1">
    <location>
        <begin position="359"/>
        <end position="377"/>
    </location>
</feature>
<evidence type="ECO:0000313" key="3">
    <source>
        <dbReference type="EMBL" id="EFW93937.1"/>
    </source>
</evidence>
<feature type="domain" description="Glycosyltransferase RgtA/B/C/D-like" evidence="2">
    <location>
        <begin position="81"/>
        <end position="211"/>
    </location>
</feature>
<dbReference type="Pfam" id="PF13231">
    <property type="entry name" value="PMT_2"/>
    <property type="match status" value="1"/>
</dbReference>
<reference evidence="3 5" key="1">
    <citation type="journal article" date="2014" name="ISME J.">
        <title>Trehalose/2-sulfotrehalose biosynthesis and glycine-betaine uptake are widely spread mechanisms for osmoadaptation in the Halobacteriales.</title>
        <authorList>
            <person name="Youssef N.H."/>
            <person name="Savage-Ashlock K.N."/>
            <person name="McCully A.L."/>
            <person name="Luedtke B."/>
            <person name="Shaw E.I."/>
            <person name="Hoff W.D."/>
            <person name="Elshahed M.S."/>
        </authorList>
    </citation>
    <scope>NUCLEOTIDE SEQUENCE [LARGE SCALE GENOMIC DNA]</scope>
    <source>
        <strain evidence="3 5">DX253</strain>
    </source>
</reference>
<dbReference type="PIRSF" id="PIRSF030218">
    <property type="entry name" value="Mannosyltr_MA4085_prd"/>
    <property type="match status" value="1"/>
</dbReference>
<dbReference type="STRING" id="797209.GCA_000376445_01756"/>
<feature type="transmembrane region" description="Helical" evidence="1">
    <location>
        <begin position="101"/>
        <end position="120"/>
    </location>
</feature>
<feature type="transmembrane region" description="Helical" evidence="1">
    <location>
        <begin position="153"/>
        <end position="170"/>
    </location>
</feature>
<dbReference type="PATRIC" id="fig|797209.4.peg.449"/>
<reference evidence="6" key="2">
    <citation type="submission" date="2016-11" db="EMBL/GenBank/DDBJ databases">
        <authorList>
            <person name="Varghese N."/>
            <person name="Submissions S."/>
        </authorList>
    </citation>
    <scope>NUCLEOTIDE SEQUENCE [LARGE SCALE GENOMIC DNA]</scope>
    <source>
        <strain evidence="6">DX253</strain>
    </source>
</reference>
<dbReference type="AlphaFoldDB" id="E7QNE2"/>
<feature type="transmembrane region" description="Helical" evidence="1">
    <location>
        <begin position="129"/>
        <end position="147"/>
    </location>
</feature>
<dbReference type="InterPro" id="IPR019962">
    <property type="entry name" value="CHP03663"/>
</dbReference>
<feature type="transmembrane region" description="Helical" evidence="1">
    <location>
        <begin position="417"/>
        <end position="439"/>
    </location>
</feature>
<dbReference type="InterPro" id="IPR016950">
    <property type="entry name" value="Manno-Trfase_MA4085_prd"/>
</dbReference>
<dbReference type="PANTHER" id="PTHR41710">
    <property type="entry name" value="GLYCOSYL TRANSFERASE, FAMILY 39"/>
    <property type="match status" value="1"/>
</dbReference>
<sequence length="608" mass="66729">MQGSDTAQKRARPLTSSDESSLLQRLTEPVPLVVLITAFGLALRLVNLGARVAHQDEARVAYWASRFAKNGVWYYRRIIHGPFLLQMDSVVFSLFGANDFTMRLIVALIGGLFPLAALLFRKRLRASETVALAFFFAANPVLLYYSRFMRNDVMLAAVMVFALGFVVRYFDTRRLRYVFAAVACFTLGFTMKENALLYAACWAGGAVLLYDHRLFLRRVGNEGIGAAIPPRIRNGALRLYERDRSVVNSLLKGVGIALVAALEALAIIVFFYAPRSQGQPGPGLWKSFSNPSMIPKVFTAATTDVANEFIGWQGHTDHAYLPYLDHFLTSLKVGALALCILAVVGFIVDRYSGDRPRDLVSLGFYWGVVSILGYPLVMDIKAGWATVHAIVPLAFPAAVGLALIFRWGWEAYEDHDDVSLVAAAVLLLLVVGSVGATAYSTSYQHPQDPDNQFVQYAQSSSTDAKPLLHDLQRISRENEGTDVLFYGSKFYSSNEAADDVYPVEAGEGGGGWFARLPLAWYFDTADANIASTTNASDLSGDKPPIVVAPADVSTCTSQDSTAQDIEGYMSGYTRYEFQRFGFNSGCHISTTVIYVQNSSLHSNTTPTA</sequence>
<name>E7QNE2_HALPU</name>
<dbReference type="OrthoDB" id="313515at2157"/>
<dbReference type="NCBIfam" id="TIGR03663">
    <property type="entry name" value="flippase activity-associated protein Agl23"/>
    <property type="match status" value="1"/>
</dbReference>
<dbReference type="Proteomes" id="UP000003751">
    <property type="component" value="Unassembled WGS sequence"/>
</dbReference>
<evidence type="ECO:0000256" key="1">
    <source>
        <dbReference type="SAM" id="Phobius"/>
    </source>
</evidence>
<protein>
    <submittedName>
        <fullName evidence="4">TIGR03663 family protein</fullName>
    </submittedName>
</protein>
<feature type="transmembrane region" description="Helical" evidence="1">
    <location>
        <begin position="30"/>
        <end position="53"/>
    </location>
</feature>